<dbReference type="GO" id="GO:0006914">
    <property type="term" value="P:autophagy"/>
    <property type="evidence" value="ECO:0007669"/>
    <property type="project" value="TreeGrafter"/>
</dbReference>
<dbReference type="PANTHER" id="PTHR31855:SF2">
    <property type="entry name" value="GUANINE NUCLEOTIDE EXCHANGE FACTOR C9ORF72"/>
    <property type="match status" value="1"/>
</dbReference>
<dbReference type="AlphaFoldDB" id="A0A210R3H1"/>
<reference evidence="1 2" key="1">
    <citation type="journal article" date="2017" name="Nat. Ecol. Evol.">
        <title>Scallop genome provides insights into evolution of bilaterian karyotype and development.</title>
        <authorList>
            <person name="Wang S."/>
            <person name="Zhang J."/>
            <person name="Jiao W."/>
            <person name="Li J."/>
            <person name="Xun X."/>
            <person name="Sun Y."/>
            <person name="Guo X."/>
            <person name="Huan P."/>
            <person name="Dong B."/>
            <person name="Zhang L."/>
            <person name="Hu X."/>
            <person name="Sun X."/>
            <person name="Wang J."/>
            <person name="Zhao C."/>
            <person name="Wang Y."/>
            <person name="Wang D."/>
            <person name="Huang X."/>
            <person name="Wang R."/>
            <person name="Lv J."/>
            <person name="Li Y."/>
            <person name="Zhang Z."/>
            <person name="Liu B."/>
            <person name="Lu W."/>
            <person name="Hui Y."/>
            <person name="Liang J."/>
            <person name="Zhou Z."/>
            <person name="Hou R."/>
            <person name="Li X."/>
            <person name="Liu Y."/>
            <person name="Li H."/>
            <person name="Ning X."/>
            <person name="Lin Y."/>
            <person name="Zhao L."/>
            <person name="Xing Q."/>
            <person name="Dou J."/>
            <person name="Li Y."/>
            <person name="Mao J."/>
            <person name="Guo H."/>
            <person name="Dou H."/>
            <person name="Li T."/>
            <person name="Mu C."/>
            <person name="Jiang W."/>
            <person name="Fu Q."/>
            <person name="Fu X."/>
            <person name="Miao Y."/>
            <person name="Liu J."/>
            <person name="Yu Q."/>
            <person name="Li R."/>
            <person name="Liao H."/>
            <person name="Li X."/>
            <person name="Kong Y."/>
            <person name="Jiang Z."/>
            <person name="Chourrout D."/>
            <person name="Li R."/>
            <person name="Bao Z."/>
        </authorList>
    </citation>
    <scope>NUCLEOTIDE SEQUENCE [LARGE SCALE GENOMIC DNA]</scope>
    <source>
        <strain evidence="1 2">PY_sf001</strain>
    </source>
</reference>
<dbReference type="OrthoDB" id="10252077at2759"/>
<dbReference type="STRING" id="6573.A0A210R3H1"/>
<dbReference type="GO" id="GO:0005085">
    <property type="term" value="F:guanyl-nucleotide exchange factor activity"/>
    <property type="evidence" value="ECO:0007669"/>
    <property type="project" value="InterPro"/>
</dbReference>
<accession>A0A210R3H1</accession>
<dbReference type="InterPro" id="IPR027819">
    <property type="entry name" value="C9orf72"/>
</dbReference>
<dbReference type="PANTHER" id="PTHR31855">
    <property type="entry name" value="GUANINE NUCLEOTIDE EXCHANGE C9ORF72"/>
    <property type="match status" value="1"/>
</dbReference>
<dbReference type="PROSITE" id="PS51835">
    <property type="entry name" value="DENN_C9ORF72"/>
    <property type="match status" value="1"/>
</dbReference>
<evidence type="ECO:0000313" key="2">
    <source>
        <dbReference type="Proteomes" id="UP000242188"/>
    </source>
</evidence>
<gene>
    <name evidence="1" type="ORF">KP79_PYT08882</name>
</gene>
<dbReference type="Pfam" id="PF15019">
    <property type="entry name" value="C9orf72-like"/>
    <property type="match status" value="2"/>
</dbReference>
<sequence>MSNSRNIKQITRHVDAGVIHLTSGTNISTNQIEIESPLSPSSSYVKTKLEKELSPDFINAFILAHWDNILGPRILNVWLGTDCHLTEQMLNQVCSRSLSGEICRDIQDSFVDFKFLDLAEMDMILAGFVFIARGNSGLGVHSLSVLMPHSELRSYLEIHELLSRCLNGIINKLRRFLHMSDTPHPDINGEFVSRSRDCLKMLTSVYEFSLAVPISLITTLALFNTKKERRCSMRIQDGCTCHHDLFVQGIVKKCSDAYDLPVAQIVDSKYPVSTINLTTRDVKQAYSYRHQRLYSPQGVGPNNELTLIPVEHSENLVLALMDELEKLPAECGVREAYISHFVTTLQRKALALIKYVEGETNYGSTMFRSGMKKLRQDLGIASEGDLQIILATAEKLKPGIIYFVFGDGQWSSRSTDVWSSGVME</sequence>
<proteinExistence type="predicted"/>
<dbReference type="GO" id="GO:0005776">
    <property type="term" value="C:autophagosome"/>
    <property type="evidence" value="ECO:0007669"/>
    <property type="project" value="TreeGrafter"/>
</dbReference>
<dbReference type="Proteomes" id="UP000242188">
    <property type="component" value="Unassembled WGS sequence"/>
</dbReference>
<dbReference type="GO" id="GO:0005768">
    <property type="term" value="C:endosome"/>
    <property type="evidence" value="ECO:0007669"/>
    <property type="project" value="TreeGrafter"/>
</dbReference>
<keyword evidence="2" id="KW-1185">Reference proteome</keyword>
<evidence type="ECO:0000313" key="1">
    <source>
        <dbReference type="EMBL" id="OWF55549.1"/>
    </source>
</evidence>
<dbReference type="EMBL" id="NEDP02000628">
    <property type="protein sequence ID" value="OWF55549.1"/>
    <property type="molecule type" value="Genomic_DNA"/>
</dbReference>
<name>A0A210R3H1_MIZYE</name>
<dbReference type="GO" id="GO:0006897">
    <property type="term" value="P:endocytosis"/>
    <property type="evidence" value="ECO:0007669"/>
    <property type="project" value="TreeGrafter"/>
</dbReference>
<protein>
    <submittedName>
        <fullName evidence="1">Protein C9orf72</fullName>
    </submittedName>
</protein>
<comment type="caution">
    <text evidence="1">The sequence shown here is derived from an EMBL/GenBank/DDBJ whole genome shotgun (WGS) entry which is preliminary data.</text>
</comment>
<organism evidence="1 2">
    <name type="scientific">Mizuhopecten yessoensis</name>
    <name type="common">Japanese scallop</name>
    <name type="synonym">Patinopecten yessoensis</name>
    <dbReference type="NCBI Taxonomy" id="6573"/>
    <lineage>
        <taxon>Eukaryota</taxon>
        <taxon>Metazoa</taxon>
        <taxon>Spiralia</taxon>
        <taxon>Lophotrochozoa</taxon>
        <taxon>Mollusca</taxon>
        <taxon>Bivalvia</taxon>
        <taxon>Autobranchia</taxon>
        <taxon>Pteriomorphia</taxon>
        <taxon>Pectinida</taxon>
        <taxon>Pectinoidea</taxon>
        <taxon>Pectinidae</taxon>
        <taxon>Mizuhopecten</taxon>
    </lineage>
</organism>